<name>A0A8H7QU26_9FUNG</name>
<comment type="caution">
    <text evidence="2">The sequence shown here is derived from an EMBL/GenBank/DDBJ whole genome shotgun (WGS) entry which is preliminary data.</text>
</comment>
<dbReference type="InterPro" id="IPR001005">
    <property type="entry name" value="SANT/Myb"/>
</dbReference>
<evidence type="ECO:0000313" key="2">
    <source>
        <dbReference type="EMBL" id="KAG2198737.1"/>
    </source>
</evidence>
<gene>
    <name evidence="2" type="ORF">INT47_005422</name>
</gene>
<protein>
    <recommendedName>
        <fullName evidence="1">Myb-like domain-containing protein</fullName>
    </recommendedName>
</protein>
<dbReference type="EMBL" id="JAEPRD010000106">
    <property type="protein sequence ID" value="KAG2198737.1"/>
    <property type="molecule type" value="Genomic_DNA"/>
</dbReference>
<keyword evidence="3" id="KW-1185">Reference proteome</keyword>
<organism evidence="2 3">
    <name type="scientific">Mucor saturninus</name>
    <dbReference type="NCBI Taxonomy" id="64648"/>
    <lineage>
        <taxon>Eukaryota</taxon>
        <taxon>Fungi</taxon>
        <taxon>Fungi incertae sedis</taxon>
        <taxon>Mucoromycota</taxon>
        <taxon>Mucoromycotina</taxon>
        <taxon>Mucoromycetes</taxon>
        <taxon>Mucorales</taxon>
        <taxon>Mucorineae</taxon>
        <taxon>Mucoraceae</taxon>
        <taxon>Mucor</taxon>
    </lineage>
</organism>
<dbReference type="Proteomes" id="UP000603453">
    <property type="component" value="Unassembled WGS sequence"/>
</dbReference>
<dbReference type="AlphaFoldDB" id="A0A8H7QU26"/>
<evidence type="ECO:0000313" key="3">
    <source>
        <dbReference type="Proteomes" id="UP000603453"/>
    </source>
</evidence>
<dbReference type="OrthoDB" id="608866at2759"/>
<reference evidence="2" key="1">
    <citation type="submission" date="2020-12" db="EMBL/GenBank/DDBJ databases">
        <title>Metabolic potential, ecology and presence of endohyphal bacteria is reflected in genomic diversity of Mucoromycotina.</title>
        <authorList>
            <person name="Muszewska A."/>
            <person name="Okrasinska A."/>
            <person name="Steczkiewicz K."/>
            <person name="Drgas O."/>
            <person name="Orlowska M."/>
            <person name="Perlinska-Lenart U."/>
            <person name="Aleksandrzak-Piekarczyk T."/>
            <person name="Szatraj K."/>
            <person name="Zielenkiewicz U."/>
            <person name="Pilsyk S."/>
            <person name="Malc E."/>
            <person name="Mieczkowski P."/>
            <person name="Kruszewska J.S."/>
            <person name="Biernat P."/>
            <person name="Pawlowska J."/>
        </authorList>
    </citation>
    <scope>NUCLEOTIDE SEQUENCE</scope>
    <source>
        <strain evidence="2">WA0000017839</strain>
    </source>
</reference>
<dbReference type="CDD" id="cd00167">
    <property type="entry name" value="SANT"/>
    <property type="match status" value="1"/>
</dbReference>
<proteinExistence type="predicted"/>
<accession>A0A8H7QU26</accession>
<dbReference type="SMART" id="SM00717">
    <property type="entry name" value="SANT"/>
    <property type="match status" value="1"/>
</dbReference>
<feature type="domain" description="Myb-like" evidence="1">
    <location>
        <begin position="76"/>
        <end position="126"/>
    </location>
</feature>
<sequence length="342" mass="39391">MEKTEDMMVDDTAMDTTEENYNDDELTMKARQEWITQFRLKFCAHDDPDPIKNVIHPDGSLNQDYFRPPKDAKIEEARKWGEAEKTLLIEGIEKHGIGHFGEISKESLPKWSTNDLRVKCIRLIGRQNLQLYRDWKGNAEDITREYEANKKIGLEYGSWKQGVLVYDDAGNEGFLFIYSYTSTMSDTTTRKRSLSIEDEEQVKRPRNNTLLNDLTAILAEIKSTPSSGEISAELLNSLRLLMLQIESLSADESNTEAKRMKDESDKCLDLWFQDLVAQCEADGEDLLEEQLFNAESDNEDEEENLALALALQDEEDYCQEVDQVCSKQLQEDEEEDIEVEIV</sequence>
<evidence type="ECO:0000259" key="1">
    <source>
        <dbReference type="SMART" id="SM00717"/>
    </source>
</evidence>